<dbReference type="Pfam" id="PF15491">
    <property type="entry name" value="CTC1_2"/>
    <property type="match status" value="1"/>
</dbReference>
<evidence type="ECO:0000256" key="7">
    <source>
        <dbReference type="ARBA" id="ARBA00023125"/>
    </source>
</evidence>
<keyword evidence="9" id="KW-1185">Reference proteome</keyword>
<gene>
    <name evidence="10" type="primary">LOC104588011</name>
</gene>
<reference evidence="10" key="1">
    <citation type="submission" date="2025-08" db="UniProtKB">
        <authorList>
            <consortium name="RefSeq"/>
        </authorList>
    </citation>
    <scope>IDENTIFICATION</scope>
</reference>
<comment type="similarity">
    <text evidence="3">Belongs to the CTC1 family.</text>
</comment>
<evidence type="ECO:0000256" key="4">
    <source>
        <dbReference type="ARBA" id="ARBA00016175"/>
    </source>
</evidence>
<keyword evidence="5" id="KW-0158">Chromosome</keyword>
<dbReference type="GO" id="GO:0003697">
    <property type="term" value="F:single-stranded DNA binding"/>
    <property type="evidence" value="ECO:0000318"/>
    <property type="project" value="GO_Central"/>
</dbReference>
<evidence type="ECO:0000256" key="6">
    <source>
        <dbReference type="ARBA" id="ARBA00022895"/>
    </source>
</evidence>
<dbReference type="KEGG" id="nnu:104588011"/>
<sequence length="1399" mass="155440">MDGVKIVTIAELLKRSRPLTGASSIHLSSSSTIFTNGTPTSRIPSERSREFQLLVEAPTTSFPCQKPNPNVLSSLNHPTLIIGNLNLPSSDGGSTSIPLSCSSRYSCFIFSDGSSTVCCDVLDIDFNIVGKQIHVLAWNFVPFKYGDCGFLEIVRWSLPDTTVSNLDAFPLGSTSSVCKEHFKAGSRIFGRLESVSPVSVVPCTVQNRTSDSESNCGQNSSSRRNMSGFLVEMMLCECPLCGSKALENALHDSVQGKSCHAFLRPVFVYLFGSASSWHPALYKLIGNVVLFTGLKKKLIFTGKESYAMFTTTDKALLHLPRLPALRLPFRSTLMRGKGELDLYTGIITGVYMQGMVVELDGKVWLLLTDLLLVPPHSLRVGSLISLKNVHFVQPKFSWTKVLLLGACYKTCINVKSFSPLEPLCHIQAQKQSLLRKFIDSLVFSARLWLLLMVSSFRKKFSGILSEKDILGSKHKVGLVQMYATSYLPPCVFQPRHGVFMEFCKHDECGCGSESNYADLKLVVPISNLVGYCEAMWVKLLAQMDSDSDIMGNSRNVSLSCEEKSYGRLIRRIFSSKDIGVVLMGNLQISPSSGRLQLSDVTGSIDVVIPDFPSNWDVSSIYEVQDYSLVFEGLPTQTDSLGLLKGDPFSCNNIFHHVPFTRKIDRLAIYAHFYLKDANRVNVPLHTPSMGWSGNLKGLESGMFHLLFITHKFPAMQHLQGDPITSNMPSLFVEAMMLPWDLFLPLENGGTHPSNAPMAKLKEDMKYNVTENLPENLCNKRLKIAPASSRPLTSVSLCDLGKSSEESYNCLGDCFSPYWKFSTNQKAGSSNHLLEMPCFVTARAFDHQNTLRSGILYRKKPYSKDCIGANPSFQKVLLEFKFEGFFNYQYLRIGQYYILKQCMEELPCNSENHGNLNNGQALITSTSPLWSLSFFLHGTLSCEPPYGHPPDVYSSSNTVILSDGSSKLLFQEFPGQSPETCSDVNLYLSSDAMNLLKVDIETLEKQSGMTFVAPVEAINFSVCIGIKMTVPGSAIPDCRLPEGNLISLHGHIVDVHNFDCNSVQNCLRYEAIGDIHHLKFFQGLPSNVCIHLSNDCNIVRIHGNLCKLVFPIGMGPGASATFHRLLVLGQYELMLTPVSFIVINSVKEVNHLSDTCSHQHPSSDDSYDSLLETTPCGLIYELQCLESKTMRFNCRVLAINVLVLEKSEGKFEKLPLRKQSKTLLVRIPLAGFVLDDGSSSFYCWANAKRAATMLRLYEKISDKALNSSCWRLKRTQTDKATSTAIYYLDKILSKYNRIIVKNCGAALDSPCQDLTFSVTSDNVFSSSDENLLKFIILNACGGSVLNVVGSVMDSDAIVKLQKEISDMETLNPSVKHIWAREVRHLNHLEDARNKIKELVR</sequence>
<dbReference type="FunCoup" id="A0A1U7Z0N6">
    <property type="interactions" value="1433"/>
</dbReference>
<dbReference type="RefSeq" id="XP_010244104.1">
    <property type="nucleotide sequence ID" value="XM_010245802.2"/>
</dbReference>
<evidence type="ECO:0000313" key="10">
    <source>
        <dbReference type="RefSeq" id="XP_010244104.1"/>
    </source>
</evidence>
<evidence type="ECO:0000256" key="5">
    <source>
        <dbReference type="ARBA" id="ARBA00022454"/>
    </source>
</evidence>
<dbReference type="GO" id="GO:0042162">
    <property type="term" value="F:telomeric DNA binding"/>
    <property type="evidence" value="ECO:0000318"/>
    <property type="project" value="GO_Central"/>
</dbReference>
<dbReference type="PANTHER" id="PTHR14865">
    <property type="entry name" value="CST COMPLEX SUBUNIT CTC1"/>
    <property type="match status" value="1"/>
</dbReference>
<dbReference type="OrthoDB" id="2314520at2759"/>
<dbReference type="GO" id="GO:0010833">
    <property type="term" value="P:telomere maintenance via telomere lengthening"/>
    <property type="evidence" value="ECO:0000318"/>
    <property type="project" value="GO_Central"/>
</dbReference>
<protein>
    <recommendedName>
        <fullName evidence="4">CST complex subunit CTC1</fullName>
    </recommendedName>
</protein>
<evidence type="ECO:0000256" key="8">
    <source>
        <dbReference type="ARBA" id="ARBA00023242"/>
    </source>
</evidence>
<dbReference type="GO" id="GO:0045740">
    <property type="term" value="P:positive regulation of DNA replication"/>
    <property type="evidence" value="ECO:0000318"/>
    <property type="project" value="GO_Central"/>
</dbReference>
<dbReference type="eggNOG" id="ENOG502QU1G">
    <property type="taxonomic scope" value="Eukaryota"/>
</dbReference>
<evidence type="ECO:0000256" key="2">
    <source>
        <dbReference type="ARBA" id="ARBA00004574"/>
    </source>
</evidence>
<dbReference type="GO" id="GO:1990879">
    <property type="term" value="C:CST complex"/>
    <property type="evidence" value="ECO:0000318"/>
    <property type="project" value="GO_Central"/>
</dbReference>
<dbReference type="PANTHER" id="PTHR14865:SF2">
    <property type="entry name" value="CST COMPLEX SUBUNIT CTC1"/>
    <property type="match status" value="1"/>
</dbReference>
<dbReference type="STRING" id="4432.A0A1U7Z0N6"/>
<proteinExistence type="inferred from homology"/>
<dbReference type="GeneID" id="104588011"/>
<comment type="subcellular location">
    <subcellularLocation>
        <location evidence="2">Chromosome</location>
        <location evidence="2">Telomere</location>
    </subcellularLocation>
    <subcellularLocation>
        <location evidence="1">Nucleus</location>
    </subcellularLocation>
</comment>
<dbReference type="InterPro" id="IPR028262">
    <property type="entry name" value="CTC1_plant"/>
</dbReference>
<dbReference type="OMA" id="IILNACW"/>
<dbReference type="InterPro" id="IPR042617">
    <property type="entry name" value="CTC1-like"/>
</dbReference>
<keyword evidence="7" id="KW-0238">DNA-binding</keyword>
<keyword evidence="6" id="KW-0779">Telomere</keyword>
<accession>A0A1U7Z0N6</accession>
<dbReference type="Proteomes" id="UP000189703">
    <property type="component" value="Unplaced"/>
</dbReference>
<keyword evidence="8" id="KW-0539">Nucleus</keyword>
<organism evidence="9 10">
    <name type="scientific">Nelumbo nucifera</name>
    <name type="common">Sacred lotus</name>
    <dbReference type="NCBI Taxonomy" id="4432"/>
    <lineage>
        <taxon>Eukaryota</taxon>
        <taxon>Viridiplantae</taxon>
        <taxon>Streptophyta</taxon>
        <taxon>Embryophyta</taxon>
        <taxon>Tracheophyta</taxon>
        <taxon>Spermatophyta</taxon>
        <taxon>Magnoliopsida</taxon>
        <taxon>Proteales</taxon>
        <taxon>Nelumbonaceae</taxon>
        <taxon>Nelumbo</taxon>
    </lineage>
</organism>
<evidence type="ECO:0000256" key="1">
    <source>
        <dbReference type="ARBA" id="ARBA00004123"/>
    </source>
</evidence>
<evidence type="ECO:0000256" key="3">
    <source>
        <dbReference type="ARBA" id="ARBA00006332"/>
    </source>
</evidence>
<name>A0A1U7Z0N6_NELNU</name>
<evidence type="ECO:0000313" key="9">
    <source>
        <dbReference type="Proteomes" id="UP000189703"/>
    </source>
</evidence>